<dbReference type="AlphaFoldDB" id="A0A939GE79"/>
<comment type="caution">
    <text evidence="1">The sequence shown here is derived from an EMBL/GenBank/DDBJ whole genome shotgun (WGS) entry which is preliminary data.</text>
</comment>
<protein>
    <submittedName>
        <fullName evidence="1">Uncharacterized protein</fullName>
    </submittedName>
</protein>
<keyword evidence="2" id="KW-1185">Reference proteome</keyword>
<proteinExistence type="predicted"/>
<evidence type="ECO:0000313" key="2">
    <source>
        <dbReference type="Proteomes" id="UP000664034"/>
    </source>
</evidence>
<name>A0A939GE79_9BACT</name>
<organism evidence="1 2">
    <name type="scientific">Fibrella rubiginis</name>
    <dbReference type="NCBI Taxonomy" id="2817060"/>
    <lineage>
        <taxon>Bacteria</taxon>
        <taxon>Pseudomonadati</taxon>
        <taxon>Bacteroidota</taxon>
        <taxon>Cytophagia</taxon>
        <taxon>Cytophagales</taxon>
        <taxon>Spirosomataceae</taxon>
        <taxon>Fibrella</taxon>
    </lineage>
</organism>
<accession>A0A939GE79</accession>
<reference evidence="1" key="1">
    <citation type="submission" date="2021-03" db="EMBL/GenBank/DDBJ databases">
        <title>Fibrella sp. HMF5335 genome sequencing and assembly.</title>
        <authorList>
            <person name="Kang H."/>
            <person name="Kim H."/>
            <person name="Bae S."/>
            <person name="Joh K."/>
        </authorList>
    </citation>
    <scope>NUCLEOTIDE SEQUENCE</scope>
    <source>
        <strain evidence="1">HMF5335</strain>
    </source>
</reference>
<evidence type="ECO:0000313" key="1">
    <source>
        <dbReference type="EMBL" id="MBO0935091.1"/>
    </source>
</evidence>
<dbReference type="Proteomes" id="UP000664034">
    <property type="component" value="Unassembled WGS sequence"/>
</dbReference>
<dbReference type="EMBL" id="JAFMYV010000001">
    <property type="protein sequence ID" value="MBO0935091.1"/>
    <property type="molecule type" value="Genomic_DNA"/>
</dbReference>
<sequence length="253" mass="28061">MTALAKNYDGICFQLRHYPSAQSDAQLKSDLDRLTSEISALVRSKRKIRPQSVMMLGQVFNLRVKALIWFAANRSLTLSDMFEGNISRMEELKSSKRLEFLFDNILFALRCNQRVAESLAENGVSDGTPLPITPDITYSQFVTSIALASIDDRTGQKIVDFTNASLHIEFGLFAADIINDEKASVADSTINELAFLIADAAQNYVAIATELGLLKPRSIRNPIPTISLDSDFIDEQKELADSGLDEFALNFAN</sequence>
<gene>
    <name evidence="1" type="ORF">J2I47_00895</name>
</gene>
<dbReference type="RefSeq" id="WP_207362662.1">
    <property type="nucleotide sequence ID" value="NZ_JAFMYV010000001.1"/>
</dbReference>